<dbReference type="NCBIfam" id="TIGR00231">
    <property type="entry name" value="small_GTP"/>
    <property type="match status" value="1"/>
</dbReference>
<dbReference type="NCBIfam" id="TIGR03156">
    <property type="entry name" value="GTP_HflX"/>
    <property type="match status" value="1"/>
</dbReference>
<keyword evidence="4 8" id="KW-0460">Magnesium</keyword>
<evidence type="ECO:0000256" key="2">
    <source>
        <dbReference type="ARBA" id="ARBA00022723"/>
    </source>
</evidence>
<dbReference type="GO" id="GO:0005525">
    <property type="term" value="F:GTP binding"/>
    <property type="evidence" value="ECO:0007669"/>
    <property type="project" value="UniProtKB-UniRule"/>
</dbReference>
<dbReference type="Proteomes" id="UP000824106">
    <property type="component" value="Unassembled WGS sequence"/>
</dbReference>
<dbReference type="Gene3D" id="3.40.50.11060">
    <property type="entry name" value="GTPase HflX, N-terminal domain"/>
    <property type="match status" value="1"/>
</dbReference>
<dbReference type="InterPro" id="IPR032305">
    <property type="entry name" value="GTP-bd_M"/>
</dbReference>
<feature type="binding site" evidence="7">
    <location>
        <begin position="228"/>
        <end position="232"/>
    </location>
    <ligand>
        <name>GTP</name>
        <dbReference type="ChEBI" id="CHEBI:37565"/>
    </ligand>
</feature>
<dbReference type="InterPro" id="IPR005225">
    <property type="entry name" value="Small_GTP-bd"/>
</dbReference>
<name>A0A9D2G014_9LACT</name>
<evidence type="ECO:0000256" key="6">
    <source>
        <dbReference type="HAMAP-Rule" id="MF_00900"/>
    </source>
</evidence>
<evidence type="ECO:0000256" key="4">
    <source>
        <dbReference type="ARBA" id="ARBA00022842"/>
    </source>
</evidence>
<dbReference type="AlphaFoldDB" id="A0A9D2G014"/>
<organism evidence="11 12">
    <name type="scientific">Candidatus Atopostipes pullistercoris</name>
    <dbReference type="NCBI Taxonomy" id="2838467"/>
    <lineage>
        <taxon>Bacteria</taxon>
        <taxon>Bacillati</taxon>
        <taxon>Bacillota</taxon>
        <taxon>Bacilli</taxon>
        <taxon>Lactobacillales</taxon>
        <taxon>Carnobacteriaceae</taxon>
        <taxon>Atopostipes</taxon>
    </lineage>
</organism>
<feature type="binding site" evidence="7">
    <location>
        <begin position="316"/>
        <end position="319"/>
    </location>
    <ligand>
        <name>GTP</name>
        <dbReference type="ChEBI" id="CHEBI:37565"/>
    </ligand>
</feature>
<dbReference type="PRINTS" id="PR00326">
    <property type="entry name" value="GTP1OBG"/>
</dbReference>
<protein>
    <recommendedName>
        <fullName evidence="6">GTPase HflX</fullName>
    </recommendedName>
    <alternativeName>
        <fullName evidence="6">GTP-binding protein HflX</fullName>
    </alternativeName>
</protein>
<keyword evidence="3 6" id="KW-0547">Nucleotide-binding</keyword>
<dbReference type="PANTHER" id="PTHR10229">
    <property type="entry name" value="GTP-BINDING PROTEIN HFLX"/>
    <property type="match status" value="1"/>
</dbReference>
<dbReference type="Pfam" id="PF01926">
    <property type="entry name" value="MMR_HSR1"/>
    <property type="match status" value="1"/>
</dbReference>
<keyword evidence="5 6" id="KW-0342">GTP-binding</keyword>
<dbReference type="PANTHER" id="PTHR10229:SF0">
    <property type="entry name" value="GTP-BINDING PROTEIN 6-RELATED"/>
    <property type="match status" value="1"/>
</dbReference>
<dbReference type="InterPro" id="IPR027417">
    <property type="entry name" value="P-loop_NTPase"/>
</dbReference>
<dbReference type="InterPro" id="IPR016496">
    <property type="entry name" value="GTPase_HflX"/>
</dbReference>
<keyword evidence="9" id="KW-0175">Coiled coil</keyword>
<accession>A0A9D2G014</accession>
<dbReference type="GO" id="GO:0046872">
    <property type="term" value="F:metal ion binding"/>
    <property type="evidence" value="ECO:0007669"/>
    <property type="project" value="UniProtKB-KW"/>
</dbReference>
<dbReference type="Pfam" id="PF13167">
    <property type="entry name" value="GTP-bdg_N"/>
    <property type="match status" value="1"/>
</dbReference>
<dbReference type="HAMAP" id="MF_00900">
    <property type="entry name" value="GTPase_HflX"/>
    <property type="match status" value="1"/>
</dbReference>
<evidence type="ECO:0000256" key="1">
    <source>
        <dbReference type="ARBA" id="ARBA00022490"/>
    </source>
</evidence>
<reference evidence="11" key="2">
    <citation type="submission" date="2021-04" db="EMBL/GenBank/DDBJ databases">
        <authorList>
            <person name="Gilroy R."/>
        </authorList>
    </citation>
    <scope>NUCLEOTIDE SEQUENCE</scope>
    <source>
        <strain evidence="11">CHK169-4300</strain>
    </source>
</reference>
<evidence type="ECO:0000313" key="11">
    <source>
        <dbReference type="EMBL" id="HIZ70648.1"/>
    </source>
</evidence>
<feature type="domain" description="Hflx-type G" evidence="10">
    <location>
        <begin position="197"/>
        <end position="358"/>
    </location>
</feature>
<proteinExistence type="inferred from homology"/>
<comment type="function">
    <text evidence="6">GTPase that associates with the 50S ribosomal subunit and may have a role during protein synthesis or ribosome biogenesis.</text>
</comment>
<feature type="binding site" evidence="8">
    <location>
        <position position="230"/>
    </location>
    <ligand>
        <name>Mg(2+)</name>
        <dbReference type="ChEBI" id="CHEBI:18420"/>
    </ligand>
</feature>
<comment type="cofactor">
    <cofactor evidence="8">
        <name>Mg(2+)</name>
        <dbReference type="ChEBI" id="CHEBI:18420"/>
    </cofactor>
</comment>
<evidence type="ECO:0000256" key="3">
    <source>
        <dbReference type="ARBA" id="ARBA00022741"/>
    </source>
</evidence>
<feature type="binding site" evidence="8">
    <location>
        <position position="210"/>
    </location>
    <ligand>
        <name>Mg(2+)</name>
        <dbReference type="ChEBI" id="CHEBI:18420"/>
    </ligand>
</feature>
<evidence type="ECO:0000256" key="5">
    <source>
        <dbReference type="ARBA" id="ARBA00023134"/>
    </source>
</evidence>
<feature type="binding site" evidence="7">
    <location>
        <begin position="250"/>
        <end position="253"/>
    </location>
    <ligand>
        <name>GTP</name>
        <dbReference type="ChEBI" id="CHEBI:37565"/>
    </ligand>
</feature>
<dbReference type="Gene3D" id="6.10.250.2860">
    <property type="match status" value="1"/>
</dbReference>
<dbReference type="SUPFAM" id="SSF52540">
    <property type="entry name" value="P-loop containing nucleoside triphosphate hydrolases"/>
    <property type="match status" value="1"/>
</dbReference>
<feature type="binding site" evidence="7">
    <location>
        <begin position="203"/>
        <end position="210"/>
    </location>
    <ligand>
        <name>GTP</name>
        <dbReference type="ChEBI" id="CHEBI:37565"/>
    </ligand>
</feature>
<gene>
    <name evidence="6 11" type="primary">hflX</name>
    <name evidence="11" type="ORF">H9808_02640</name>
</gene>
<evidence type="ECO:0000256" key="9">
    <source>
        <dbReference type="SAM" id="Coils"/>
    </source>
</evidence>
<keyword evidence="1 6" id="KW-0963">Cytoplasm</keyword>
<dbReference type="EMBL" id="DXAZ01000037">
    <property type="protein sequence ID" value="HIZ70648.1"/>
    <property type="molecule type" value="Genomic_DNA"/>
</dbReference>
<dbReference type="GO" id="GO:0005737">
    <property type="term" value="C:cytoplasm"/>
    <property type="evidence" value="ECO:0007669"/>
    <property type="project" value="UniProtKB-SubCell"/>
</dbReference>
<dbReference type="InterPro" id="IPR030394">
    <property type="entry name" value="G_HFLX_dom"/>
</dbReference>
<sequence length="413" mass="46920">MDRPVEKGIVVAIQTKETDEDFHYSLEELRQLVENTGVEVVGEVTQKREALDSRTLIGKGKLQELKHLVEELEAAVVVFNQELSPSQVRNIQEEIDVKVIDRIQVILDIFSLRATSKEGALQVQLAQLNYLLPRLVGHGINMSRLGGGIGTRGPGETKLETDRRHINRQINEIKKELKKVEGHRSRRRERRQRSHLFRIGLIGYTNAGKSTVLNALTDSETFEKDELFATLDPITRQLELQSGLQVTLTDTVGFIQDLPTDLIEAFQSTLEETKDVDLLLHVVDASSPNIDSHENTVLELMNDLDMDNIPMLTVYNKKDLVKGAFYPTLFPNIIISAIKPEDQKHLIEKIEDTIRGLLEEYKVAIPANRGDVLAKLRTETIITNQEYDEESEKYLVTGLTKDSDWLDYLFNDL</sequence>
<dbReference type="FunFam" id="3.40.50.11060:FF:000001">
    <property type="entry name" value="GTPase HflX"/>
    <property type="match status" value="1"/>
</dbReference>
<dbReference type="GO" id="GO:0003924">
    <property type="term" value="F:GTPase activity"/>
    <property type="evidence" value="ECO:0007669"/>
    <property type="project" value="UniProtKB-UniRule"/>
</dbReference>
<dbReference type="InterPro" id="IPR042108">
    <property type="entry name" value="GTPase_HflX_N_sf"/>
</dbReference>
<comment type="subunit">
    <text evidence="6">Monomer. Associates with the 50S ribosomal subunit.</text>
</comment>
<comment type="subcellular location">
    <subcellularLocation>
        <location evidence="6">Cytoplasm</location>
    </subcellularLocation>
    <text evidence="6">May associate with membranes.</text>
</comment>
<dbReference type="PROSITE" id="PS51705">
    <property type="entry name" value="G_HFLX"/>
    <property type="match status" value="1"/>
</dbReference>
<dbReference type="Gene3D" id="3.40.50.300">
    <property type="entry name" value="P-loop containing nucleotide triphosphate hydrolases"/>
    <property type="match status" value="1"/>
</dbReference>
<dbReference type="Pfam" id="PF16360">
    <property type="entry name" value="GTP-bdg_M"/>
    <property type="match status" value="1"/>
</dbReference>
<dbReference type="GO" id="GO:0043022">
    <property type="term" value="F:ribosome binding"/>
    <property type="evidence" value="ECO:0007669"/>
    <property type="project" value="TreeGrafter"/>
</dbReference>
<evidence type="ECO:0000256" key="8">
    <source>
        <dbReference type="PIRSR" id="PIRSR006809-2"/>
    </source>
</evidence>
<comment type="similarity">
    <text evidence="6">Belongs to the TRAFAC class OBG-HflX-like GTPase superfamily. HflX GTPase family.</text>
</comment>
<keyword evidence="2 8" id="KW-0479">Metal-binding</keyword>
<reference evidence="11" key="1">
    <citation type="journal article" date="2021" name="PeerJ">
        <title>Extensive microbial diversity within the chicken gut microbiome revealed by metagenomics and culture.</title>
        <authorList>
            <person name="Gilroy R."/>
            <person name="Ravi A."/>
            <person name="Getino M."/>
            <person name="Pursley I."/>
            <person name="Horton D.L."/>
            <person name="Alikhan N.F."/>
            <person name="Baker D."/>
            <person name="Gharbi K."/>
            <person name="Hall N."/>
            <person name="Watson M."/>
            <person name="Adriaenssens E.M."/>
            <person name="Foster-Nyarko E."/>
            <person name="Jarju S."/>
            <person name="Secka A."/>
            <person name="Antonio M."/>
            <person name="Oren A."/>
            <person name="Chaudhuri R.R."/>
            <person name="La Ragione R."/>
            <person name="Hildebrand F."/>
            <person name="Pallen M.J."/>
        </authorList>
    </citation>
    <scope>NUCLEOTIDE SEQUENCE</scope>
    <source>
        <strain evidence="11">CHK169-4300</strain>
    </source>
</reference>
<dbReference type="InterPro" id="IPR006073">
    <property type="entry name" value="GTP-bd"/>
</dbReference>
<evidence type="ECO:0000256" key="7">
    <source>
        <dbReference type="PIRSR" id="PIRSR006809-1"/>
    </source>
</evidence>
<feature type="coiled-coil region" evidence="9">
    <location>
        <begin position="156"/>
        <end position="183"/>
    </location>
</feature>
<evidence type="ECO:0000313" key="12">
    <source>
        <dbReference type="Proteomes" id="UP000824106"/>
    </source>
</evidence>
<dbReference type="InterPro" id="IPR025121">
    <property type="entry name" value="GTPase_HflX_N"/>
</dbReference>
<dbReference type="CDD" id="cd01878">
    <property type="entry name" value="HflX"/>
    <property type="match status" value="1"/>
</dbReference>
<evidence type="ECO:0000259" key="10">
    <source>
        <dbReference type="PROSITE" id="PS51705"/>
    </source>
</evidence>
<comment type="caution">
    <text evidence="11">The sequence shown here is derived from an EMBL/GenBank/DDBJ whole genome shotgun (WGS) entry which is preliminary data.</text>
</comment>
<dbReference type="PIRSF" id="PIRSF006809">
    <property type="entry name" value="GTP-binding_hflX_prd"/>
    <property type="match status" value="1"/>
</dbReference>